<gene>
    <name evidence="3" type="ORF">MtrunA17_Chr6g0481651</name>
</gene>
<feature type="domain" description="NB-ARC" evidence="2">
    <location>
        <begin position="1"/>
        <end position="89"/>
    </location>
</feature>
<sequence length="93" mass="10623">MAGVGKTTLMKRIHNELGKREHSFDLVLWAVVSKDCDINRLNTIMTDISRRLGIDGTLWKESSRDQRVAKIYVLMLDDLWGKLELQAIGTSCF</sequence>
<name>A0A396HGS5_MEDTR</name>
<evidence type="ECO:0000313" key="3">
    <source>
        <dbReference type="EMBL" id="RHN52540.1"/>
    </source>
</evidence>
<dbReference type="InterPro" id="IPR050905">
    <property type="entry name" value="Plant_NBS-LRR"/>
</dbReference>
<proteinExistence type="predicted"/>
<evidence type="ECO:0000313" key="4">
    <source>
        <dbReference type="Proteomes" id="UP000265566"/>
    </source>
</evidence>
<dbReference type="InterPro" id="IPR002182">
    <property type="entry name" value="NB-ARC"/>
</dbReference>
<dbReference type="SUPFAM" id="SSF52540">
    <property type="entry name" value="P-loop containing nucleoside triphosphate hydrolases"/>
    <property type="match status" value="1"/>
</dbReference>
<dbReference type="EMBL" id="PSQE01000006">
    <property type="protein sequence ID" value="RHN52540.1"/>
    <property type="molecule type" value="Genomic_DNA"/>
</dbReference>
<dbReference type="Pfam" id="PF00931">
    <property type="entry name" value="NB-ARC"/>
    <property type="match status" value="1"/>
</dbReference>
<dbReference type="GO" id="GO:0043531">
    <property type="term" value="F:ADP binding"/>
    <property type="evidence" value="ECO:0007669"/>
    <property type="project" value="InterPro"/>
</dbReference>
<comment type="caution">
    <text evidence="3">The sequence shown here is derived from an EMBL/GenBank/DDBJ whole genome shotgun (WGS) entry which is preliminary data.</text>
</comment>
<keyword evidence="3" id="KW-0378">Hydrolase</keyword>
<accession>A0A396HGS5</accession>
<evidence type="ECO:0000259" key="2">
    <source>
        <dbReference type="Pfam" id="PF00931"/>
    </source>
</evidence>
<dbReference type="PANTHER" id="PTHR33463">
    <property type="entry name" value="NB-ARC DOMAIN-CONTAINING PROTEIN-RELATED"/>
    <property type="match status" value="1"/>
</dbReference>
<protein>
    <submittedName>
        <fullName evidence="3">Putative P-loop containing nucleoside triphosphate hydrolase</fullName>
    </submittedName>
</protein>
<dbReference type="Gramene" id="rna37229">
    <property type="protein sequence ID" value="RHN52540.1"/>
    <property type="gene ID" value="gene37229"/>
</dbReference>
<organism evidence="3 4">
    <name type="scientific">Medicago truncatula</name>
    <name type="common">Barrel medic</name>
    <name type="synonym">Medicago tribuloides</name>
    <dbReference type="NCBI Taxonomy" id="3880"/>
    <lineage>
        <taxon>Eukaryota</taxon>
        <taxon>Viridiplantae</taxon>
        <taxon>Streptophyta</taxon>
        <taxon>Embryophyta</taxon>
        <taxon>Tracheophyta</taxon>
        <taxon>Spermatophyta</taxon>
        <taxon>Magnoliopsida</taxon>
        <taxon>eudicotyledons</taxon>
        <taxon>Gunneridae</taxon>
        <taxon>Pentapetalae</taxon>
        <taxon>rosids</taxon>
        <taxon>fabids</taxon>
        <taxon>Fabales</taxon>
        <taxon>Fabaceae</taxon>
        <taxon>Papilionoideae</taxon>
        <taxon>50 kb inversion clade</taxon>
        <taxon>NPAAA clade</taxon>
        <taxon>Hologalegina</taxon>
        <taxon>IRL clade</taxon>
        <taxon>Trifolieae</taxon>
        <taxon>Medicago</taxon>
    </lineage>
</organism>
<dbReference type="InterPro" id="IPR027417">
    <property type="entry name" value="P-loop_NTPase"/>
</dbReference>
<evidence type="ECO:0000256" key="1">
    <source>
        <dbReference type="ARBA" id="ARBA00022821"/>
    </source>
</evidence>
<dbReference type="AlphaFoldDB" id="A0A396HGS5"/>
<dbReference type="Proteomes" id="UP000265566">
    <property type="component" value="Chromosome 6"/>
</dbReference>
<dbReference type="GO" id="GO:0016787">
    <property type="term" value="F:hydrolase activity"/>
    <property type="evidence" value="ECO:0007669"/>
    <property type="project" value="UniProtKB-KW"/>
</dbReference>
<dbReference type="Gene3D" id="3.40.50.300">
    <property type="entry name" value="P-loop containing nucleotide triphosphate hydrolases"/>
    <property type="match status" value="1"/>
</dbReference>
<reference evidence="4" key="1">
    <citation type="journal article" date="2018" name="Nat. Plants">
        <title>Whole-genome landscape of Medicago truncatula symbiotic genes.</title>
        <authorList>
            <person name="Pecrix Y."/>
            <person name="Staton S.E."/>
            <person name="Sallet E."/>
            <person name="Lelandais-Briere C."/>
            <person name="Moreau S."/>
            <person name="Carrere S."/>
            <person name="Blein T."/>
            <person name="Jardinaud M.F."/>
            <person name="Latrasse D."/>
            <person name="Zouine M."/>
            <person name="Zahm M."/>
            <person name="Kreplak J."/>
            <person name="Mayjonade B."/>
            <person name="Satge C."/>
            <person name="Perez M."/>
            <person name="Cauet S."/>
            <person name="Marande W."/>
            <person name="Chantry-Darmon C."/>
            <person name="Lopez-Roques C."/>
            <person name="Bouchez O."/>
            <person name="Berard A."/>
            <person name="Debelle F."/>
            <person name="Munos S."/>
            <person name="Bendahmane A."/>
            <person name="Berges H."/>
            <person name="Niebel A."/>
            <person name="Buitink J."/>
            <person name="Frugier F."/>
            <person name="Benhamed M."/>
            <person name="Crespi M."/>
            <person name="Gouzy J."/>
            <person name="Gamas P."/>
        </authorList>
    </citation>
    <scope>NUCLEOTIDE SEQUENCE [LARGE SCALE GENOMIC DNA]</scope>
    <source>
        <strain evidence="4">cv. Jemalong A17</strain>
    </source>
</reference>
<keyword evidence="1" id="KW-0611">Plant defense</keyword>